<reference evidence="2" key="1">
    <citation type="submission" date="2015-04" db="UniProtKB">
        <authorList>
            <consortium name="EnsemblPlants"/>
        </authorList>
    </citation>
    <scope>IDENTIFICATION</scope>
</reference>
<sequence>MQFHSLNLADNDSSLSGTPSCPVPRQSPSGSKCDKATKRAAIFRTWIHTCTLATDGRQTTPVSVLLRALIPKRCLPPGR</sequence>
<name>A0A0D9YZF9_9ORYZ</name>
<evidence type="ECO:0000313" key="3">
    <source>
        <dbReference type="Proteomes" id="UP000026961"/>
    </source>
</evidence>
<dbReference type="EnsemblPlants" id="OGLUM02G36530.1">
    <property type="protein sequence ID" value="OGLUM02G36530.1"/>
    <property type="gene ID" value="OGLUM02G36530"/>
</dbReference>
<reference evidence="2" key="2">
    <citation type="submission" date="2018-05" db="EMBL/GenBank/DDBJ databases">
        <title>OgluRS3 (Oryza glumaepatula Reference Sequence Version 3).</title>
        <authorList>
            <person name="Zhang J."/>
            <person name="Kudrna D."/>
            <person name="Lee S."/>
            <person name="Talag J."/>
            <person name="Welchert J."/>
            <person name="Wing R.A."/>
        </authorList>
    </citation>
    <scope>NUCLEOTIDE SEQUENCE [LARGE SCALE GENOMIC DNA]</scope>
</reference>
<dbReference type="HOGENOM" id="CLU_2609920_0_0_1"/>
<dbReference type="AlphaFoldDB" id="A0A0D9YZF9"/>
<organism evidence="2">
    <name type="scientific">Oryza glumipatula</name>
    <dbReference type="NCBI Taxonomy" id="40148"/>
    <lineage>
        <taxon>Eukaryota</taxon>
        <taxon>Viridiplantae</taxon>
        <taxon>Streptophyta</taxon>
        <taxon>Embryophyta</taxon>
        <taxon>Tracheophyta</taxon>
        <taxon>Spermatophyta</taxon>
        <taxon>Magnoliopsida</taxon>
        <taxon>Liliopsida</taxon>
        <taxon>Poales</taxon>
        <taxon>Poaceae</taxon>
        <taxon>BOP clade</taxon>
        <taxon>Oryzoideae</taxon>
        <taxon>Oryzeae</taxon>
        <taxon>Oryzinae</taxon>
        <taxon>Oryza</taxon>
    </lineage>
</organism>
<feature type="region of interest" description="Disordered" evidence="1">
    <location>
        <begin position="1"/>
        <end position="34"/>
    </location>
</feature>
<evidence type="ECO:0000256" key="1">
    <source>
        <dbReference type="SAM" id="MobiDB-lite"/>
    </source>
</evidence>
<evidence type="ECO:0000313" key="2">
    <source>
        <dbReference type="EnsemblPlants" id="OGLUM02G36530.1"/>
    </source>
</evidence>
<feature type="compositionally biased region" description="Low complexity" evidence="1">
    <location>
        <begin position="1"/>
        <end position="16"/>
    </location>
</feature>
<keyword evidence="3" id="KW-1185">Reference proteome</keyword>
<accession>A0A0D9YZF9</accession>
<dbReference type="Proteomes" id="UP000026961">
    <property type="component" value="Chromosome 2"/>
</dbReference>
<proteinExistence type="predicted"/>
<dbReference type="Gramene" id="OGLUM02G36530.1">
    <property type="protein sequence ID" value="OGLUM02G36530.1"/>
    <property type="gene ID" value="OGLUM02G36530"/>
</dbReference>
<protein>
    <submittedName>
        <fullName evidence="2">Uncharacterized protein</fullName>
    </submittedName>
</protein>